<reference evidence="1" key="1">
    <citation type="submission" date="2019-05" db="EMBL/GenBank/DDBJ databases">
        <title>Whole genome sequencing of Pseudanabaena catenata USMAC16.</title>
        <authorList>
            <person name="Khan Z."/>
            <person name="Omar W.M."/>
            <person name="Convey P."/>
            <person name="Merican F."/>
            <person name="Najimudin N."/>
        </authorList>
    </citation>
    <scope>NUCLEOTIDE SEQUENCE</scope>
    <source>
        <strain evidence="1">USMAC16</strain>
    </source>
</reference>
<dbReference type="EMBL" id="VBTY01000074">
    <property type="protein sequence ID" value="MDG3494985.1"/>
    <property type="molecule type" value="Genomic_DNA"/>
</dbReference>
<gene>
    <name evidence="1" type="ORF">FEV09_10495</name>
</gene>
<proteinExistence type="predicted"/>
<accession>A0A9X4RIE1</accession>
<comment type="caution">
    <text evidence="1">The sequence shown here is derived from an EMBL/GenBank/DDBJ whole genome shotgun (WGS) entry which is preliminary data.</text>
</comment>
<organism evidence="1 2">
    <name type="scientific">Pseudanabaena catenata USMAC16</name>
    <dbReference type="NCBI Taxonomy" id="1855837"/>
    <lineage>
        <taxon>Bacteria</taxon>
        <taxon>Bacillati</taxon>
        <taxon>Cyanobacteriota</taxon>
        <taxon>Cyanophyceae</taxon>
        <taxon>Pseudanabaenales</taxon>
        <taxon>Pseudanabaenaceae</taxon>
        <taxon>Pseudanabaena</taxon>
    </lineage>
</organism>
<dbReference type="AlphaFoldDB" id="A0A9X4RIE1"/>
<evidence type="ECO:0000313" key="2">
    <source>
        <dbReference type="Proteomes" id="UP001152872"/>
    </source>
</evidence>
<dbReference type="Proteomes" id="UP001152872">
    <property type="component" value="Unassembled WGS sequence"/>
</dbReference>
<evidence type="ECO:0000313" key="1">
    <source>
        <dbReference type="EMBL" id="MDG3494985.1"/>
    </source>
</evidence>
<protein>
    <submittedName>
        <fullName evidence="1">Uncharacterized protein</fullName>
    </submittedName>
</protein>
<keyword evidence="2" id="KW-1185">Reference proteome</keyword>
<sequence length="76" mass="8960">MQATERQLDEAIGKYYPTATIWVSRGRYTYTTSDLRATGHFTEPDERKFRRQLALELRTLNQRGYFVKVQQTTIEG</sequence>
<dbReference type="RefSeq" id="WP_009627090.1">
    <property type="nucleotide sequence ID" value="NZ_VBTY01000074.1"/>
</dbReference>
<name>A0A9X4RIE1_9CYAN</name>